<evidence type="ECO:0000313" key="13">
    <source>
        <dbReference type="Proteomes" id="UP000485058"/>
    </source>
</evidence>
<gene>
    <name evidence="12" type="ORF">HaLaN_29620</name>
</gene>
<dbReference type="PANTHER" id="PTHR21532">
    <property type="entry name" value="PHOSPHODIESTERASE HL"/>
    <property type="match status" value="1"/>
</dbReference>
<evidence type="ECO:0000256" key="8">
    <source>
        <dbReference type="ARBA" id="ARBA00023273"/>
    </source>
</evidence>
<dbReference type="Proteomes" id="UP000485058">
    <property type="component" value="Unassembled WGS sequence"/>
</dbReference>
<dbReference type="GO" id="GO:0005930">
    <property type="term" value="C:axoneme"/>
    <property type="evidence" value="ECO:0007669"/>
    <property type="project" value="TreeGrafter"/>
</dbReference>
<name>A0A6A0ACY7_HAELA</name>
<comment type="caution">
    <text evidence="12">The sequence shown here is derived from an EMBL/GenBank/DDBJ whole genome shotgun (WGS) entry which is preliminary data.</text>
</comment>
<dbReference type="EMBL" id="BLLF01005090">
    <property type="protein sequence ID" value="GFH30720.1"/>
    <property type="molecule type" value="Genomic_DNA"/>
</dbReference>
<keyword evidence="6" id="KW-0175">Coiled coil</keyword>
<proteinExistence type="inferred from homology"/>
<keyword evidence="13" id="KW-1185">Reference proteome</keyword>
<comment type="similarity">
    <text evidence="3">Belongs to the CFAP36 family.</text>
</comment>
<dbReference type="AlphaFoldDB" id="A0A6A0ACY7"/>
<keyword evidence="5" id="KW-0963">Cytoplasm</keyword>
<evidence type="ECO:0000256" key="4">
    <source>
        <dbReference type="ARBA" id="ARBA00021815"/>
    </source>
</evidence>
<accession>A0A6A0ACY7</accession>
<comment type="subcellular location">
    <subcellularLocation>
        <location evidence="1">Cell projection</location>
        <location evidence="1">Cilium</location>
    </subcellularLocation>
    <subcellularLocation>
        <location evidence="2">Cytoplasm</location>
    </subcellularLocation>
</comment>
<dbReference type="GO" id="GO:0097546">
    <property type="term" value="C:ciliary base"/>
    <property type="evidence" value="ECO:0007669"/>
    <property type="project" value="TreeGrafter"/>
</dbReference>
<evidence type="ECO:0000256" key="3">
    <source>
        <dbReference type="ARBA" id="ARBA00007460"/>
    </source>
</evidence>
<feature type="compositionally biased region" description="Acidic residues" evidence="10">
    <location>
        <begin position="124"/>
        <end position="141"/>
    </location>
</feature>
<evidence type="ECO:0000256" key="1">
    <source>
        <dbReference type="ARBA" id="ARBA00004138"/>
    </source>
</evidence>
<keyword evidence="7" id="KW-0969">Cilium</keyword>
<feature type="region of interest" description="Disordered" evidence="10">
    <location>
        <begin position="123"/>
        <end position="143"/>
    </location>
</feature>
<evidence type="ECO:0000256" key="10">
    <source>
        <dbReference type="SAM" id="MobiDB-lite"/>
    </source>
</evidence>
<dbReference type="InterPro" id="IPR042541">
    <property type="entry name" value="BART_sf"/>
</dbReference>
<evidence type="ECO:0000256" key="5">
    <source>
        <dbReference type="ARBA" id="ARBA00022490"/>
    </source>
</evidence>
<sequence length="176" mass="19296">MNGRGEDCDGLLDRIESYFCSPRFLSAVGGFMGENASKLAYETQPIHNHELFTKYTAIIDEHMREFIYKNGVPAQAVYAACQAAQSSQETSISLVCLDYLMAALDYDAFIELAREHHEMALEEAGTDMEASSEPEEECGSTDEDHATELAVPVHGFARTAGALNYAEMGSTSAYIT</sequence>
<keyword evidence="8" id="KW-0966">Cell projection</keyword>
<dbReference type="Pfam" id="PF11527">
    <property type="entry name" value="ARL2_Bind_BART"/>
    <property type="match status" value="1"/>
</dbReference>
<dbReference type="InterPro" id="IPR038888">
    <property type="entry name" value="CFAP36"/>
</dbReference>
<dbReference type="InterPro" id="IPR023379">
    <property type="entry name" value="BART_dom"/>
</dbReference>
<protein>
    <recommendedName>
        <fullName evidence="4">Cilia- and flagella-associated protein 36</fullName>
    </recommendedName>
    <alternativeName>
        <fullName evidence="9">Coiled-coil domain-containing protein 104</fullName>
    </alternativeName>
</protein>
<evidence type="ECO:0000313" key="12">
    <source>
        <dbReference type="EMBL" id="GFH30720.1"/>
    </source>
</evidence>
<evidence type="ECO:0000256" key="2">
    <source>
        <dbReference type="ARBA" id="ARBA00004496"/>
    </source>
</evidence>
<evidence type="ECO:0000256" key="9">
    <source>
        <dbReference type="ARBA" id="ARBA00031593"/>
    </source>
</evidence>
<evidence type="ECO:0000259" key="11">
    <source>
        <dbReference type="Pfam" id="PF11527"/>
    </source>
</evidence>
<evidence type="ECO:0000256" key="7">
    <source>
        <dbReference type="ARBA" id="ARBA00023069"/>
    </source>
</evidence>
<reference evidence="12 13" key="1">
    <citation type="submission" date="2020-02" db="EMBL/GenBank/DDBJ databases">
        <title>Draft genome sequence of Haematococcus lacustris strain NIES-144.</title>
        <authorList>
            <person name="Morimoto D."/>
            <person name="Nakagawa S."/>
            <person name="Yoshida T."/>
            <person name="Sawayama S."/>
        </authorList>
    </citation>
    <scope>NUCLEOTIDE SEQUENCE [LARGE SCALE GENOMIC DNA]</scope>
    <source>
        <strain evidence="12 13">NIES-144</strain>
    </source>
</reference>
<organism evidence="12 13">
    <name type="scientific">Haematococcus lacustris</name>
    <name type="common">Green alga</name>
    <name type="synonym">Haematococcus pluvialis</name>
    <dbReference type="NCBI Taxonomy" id="44745"/>
    <lineage>
        <taxon>Eukaryota</taxon>
        <taxon>Viridiplantae</taxon>
        <taxon>Chlorophyta</taxon>
        <taxon>core chlorophytes</taxon>
        <taxon>Chlorophyceae</taxon>
        <taxon>CS clade</taxon>
        <taxon>Chlamydomonadales</taxon>
        <taxon>Haematococcaceae</taxon>
        <taxon>Haematococcus</taxon>
    </lineage>
</organism>
<dbReference type="Gene3D" id="1.20.1520.10">
    <property type="entry name" value="ADP-ribosylation factor-like 2-binding protein, domain"/>
    <property type="match status" value="1"/>
</dbReference>
<dbReference type="PANTHER" id="PTHR21532:SF0">
    <property type="entry name" value="CILIA- AND FLAGELLA-ASSOCIATED PROTEIN 36"/>
    <property type="match status" value="1"/>
</dbReference>
<evidence type="ECO:0000256" key="6">
    <source>
        <dbReference type="ARBA" id="ARBA00023054"/>
    </source>
</evidence>
<feature type="non-terminal residue" evidence="12">
    <location>
        <position position="1"/>
    </location>
</feature>
<feature type="domain" description="BART" evidence="11">
    <location>
        <begin position="10"/>
        <end position="114"/>
    </location>
</feature>